<keyword evidence="10" id="KW-1185">Reference proteome</keyword>
<evidence type="ECO:0000256" key="4">
    <source>
        <dbReference type="PIRNR" id="PIRNR036492"/>
    </source>
</evidence>
<comment type="caution">
    <text evidence="9">The sequence shown here is derived from an EMBL/GenBank/DDBJ whole genome shotgun (WGS) entry which is preliminary data.</text>
</comment>
<evidence type="ECO:0000256" key="7">
    <source>
        <dbReference type="RuleBase" id="RU003345"/>
    </source>
</evidence>
<dbReference type="GO" id="GO:0006081">
    <property type="term" value="P:aldehyde metabolic process"/>
    <property type="evidence" value="ECO:0007669"/>
    <property type="project" value="InterPro"/>
</dbReference>
<dbReference type="InterPro" id="IPR016161">
    <property type="entry name" value="Ald_DH/histidinol_DH"/>
</dbReference>
<dbReference type="PROSITE" id="PS00687">
    <property type="entry name" value="ALDEHYDE_DEHYDR_GLU"/>
    <property type="match status" value="1"/>
</dbReference>
<evidence type="ECO:0000256" key="6">
    <source>
        <dbReference type="PROSITE-ProRule" id="PRU10007"/>
    </source>
</evidence>
<dbReference type="InterPro" id="IPR015590">
    <property type="entry name" value="Aldehyde_DH_dom"/>
</dbReference>
<dbReference type="PANTHER" id="PTHR43570">
    <property type="entry name" value="ALDEHYDE DEHYDROGENASE"/>
    <property type="match status" value="1"/>
</dbReference>
<sequence length="484" mass="53948">MNSSVNPAIEANSRSETAEALAQTLRKQRQAFLAEPQPTFSSRKADLLQLKRLVAENSDAIIAAISKDYGNRSSFESKFAEIVTGLDTINHTIKHLKRWMKPQKRSIDWTMYFGAKNRLIPQPLGVVGLIIPWNFPINLTFSQLTAVFAAGNRAMVKMSENSIHLTRLLQQLAPNYFADDKLTFFEETGSVGVEFSKQPFDLMIFTGSGQTGRKVMAAAAENLTPVILELGGKAPAIIDPAYSMQKAVDRILFVKQFNAGQICTNVDYVFVHKSQIDDFVAKADAYARAHCPDILSDDYTSIIDDRAYQRLVHTLDDAREKGARVVPLSDQTPDPTSRKIPLHLVLDTTSDMLIRQRETFGPLLMVLSYETSDDVITYVNAHDRPLALYPFTDNKALCDRYISNIMSGGVTVNDALFHVAQHDLPFGGVGPSGMGHYHGYEGFVACSKMRPVFYQASTTMMKKLAPPYGDFANKTMNLLIKMKR</sequence>
<gene>
    <name evidence="9" type="ORF">IMCC3088_709</name>
</gene>
<dbReference type="InterPro" id="IPR029510">
    <property type="entry name" value="Ald_DH_CS_GLU"/>
</dbReference>
<name>F3L644_9GAMM</name>
<dbReference type="PANTHER" id="PTHR43570:SF20">
    <property type="entry name" value="ALDEHYDE DEHYDROGENASE ALDX-RELATED"/>
    <property type="match status" value="1"/>
</dbReference>
<feature type="active site" evidence="5 6">
    <location>
        <position position="229"/>
    </location>
</feature>
<dbReference type="GO" id="GO:0005737">
    <property type="term" value="C:cytoplasm"/>
    <property type="evidence" value="ECO:0007669"/>
    <property type="project" value="TreeGrafter"/>
</dbReference>
<organism evidence="9 10">
    <name type="scientific">Aequoribacter fuscus</name>
    <dbReference type="NCBI Taxonomy" id="2518989"/>
    <lineage>
        <taxon>Bacteria</taxon>
        <taxon>Pseudomonadati</taxon>
        <taxon>Pseudomonadota</taxon>
        <taxon>Gammaproteobacteria</taxon>
        <taxon>Cellvibrionales</taxon>
        <taxon>Halieaceae</taxon>
        <taxon>Aequoribacter</taxon>
    </lineage>
</organism>
<evidence type="ECO:0000256" key="1">
    <source>
        <dbReference type="ARBA" id="ARBA00009986"/>
    </source>
</evidence>
<dbReference type="RefSeq" id="WP_009577355.1">
    <property type="nucleotide sequence ID" value="NZ_AEIG01000157.1"/>
</dbReference>
<dbReference type="Gene3D" id="3.40.309.10">
    <property type="entry name" value="Aldehyde Dehydrogenase, Chain A, domain 2"/>
    <property type="match status" value="1"/>
</dbReference>
<evidence type="ECO:0000256" key="3">
    <source>
        <dbReference type="ARBA" id="ARBA00023027"/>
    </source>
</evidence>
<dbReference type="AlphaFoldDB" id="F3L644"/>
<proteinExistence type="inferred from homology"/>
<dbReference type="GO" id="GO:0004029">
    <property type="term" value="F:aldehyde dehydrogenase (NAD+) activity"/>
    <property type="evidence" value="ECO:0007669"/>
    <property type="project" value="TreeGrafter"/>
</dbReference>
<dbReference type="InterPro" id="IPR012394">
    <property type="entry name" value="Aldehyde_DH_NAD(P)"/>
</dbReference>
<dbReference type="Gene3D" id="3.40.605.10">
    <property type="entry name" value="Aldehyde Dehydrogenase, Chain A, domain 1"/>
    <property type="match status" value="1"/>
</dbReference>
<dbReference type="EMBL" id="AEIG01000157">
    <property type="protein sequence ID" value="EGG28200.1"/>
    <property type="molecule type" value="Genomic_DNA"/>
</dbReference>
<keyword evidence="2 4" id="KW-0560">Oxidoreductase</keyword>
<reference evidence="9 10" key="1">
    <citation type="journal article" date="2011" name="J. Bacteriol.">
        <title>Genome sequence of strain IMCC3088, a proteorhodopsin-containing marine bacterium belonging to the OM60/NOR5 clade.</title>
        <authorList>
            <person name="Jang Y."/>
            <person name="Oh H.M."/>
            <person name="Kang I."/>
            <person name="Lee K."/>
            <person name="Yang S.J."/>
            <person name="Cho J.C."/>
        </authorList>
    </citation>
    <scope>NUCLEOTIDE SEQUENCE [LARGE SCALE GENOMIC DNA]</scope>
    <source>
        <strain evidence="9 10">IMCC3088</strain>
    </source>
</reference>
<dbReference type="SUPFAM" id="SSF53720">
    <property type="entry name" value="ALDH-like"/>
    <property type="match status" value="1"/>
</dbReference>
<evidence type="ECO:0000313" key="10">
    <source>
        <dbReference type="Proteomes" id="UP000005615"/>
    </source>
</evidence>
<feature type="active site" evidence="5">
    <location>
        <position position="263"/>
    </location>
</feature>
<evidence type="ECO:0000313" key="9">
    <source>
        <dbReference type="EMBL" id="EGG28200.1"/>
    </source>
</evidence>
<dbReference type="InterPro" id="IPR016162">
    <property type="entry name" value="Ald_DH_N"/>
</dbReference>
<keyword evidence="3" id="KW-0520">NAD</keyword>
<dbReference type="eggNOG" id="COG1012">
    <property type="taxonomic scope" value="Bacteria"/>
</dbReference>
<evidence type="ECO:0000259" key="8">
    <source>
        <dbReference type="Pfam" id="PF00171"/>
    </source>
</evidence>
<comment type="similarity">
    <text evidence="1 4 7">Belongs to the aldehyde dehydrogenase family.</text>
</comment>
<dbReference type="InterPro" id="IPR016163">
    <property type="entry name" value="Ald_DH_C"/>
</dbReference>
<feature type="domain" description="Aldehyde dehydrogenase" evidence="8">
    <location>
        <begin position="13"/>
        <end position="449"/>
    </location>
</feature>
<dbReference type="CDD" id="cd07133">
    <property type="entry name" value="ALDH_CALDH_CalB"/>
    <property type="match status" value="1"/>
</dbReference>
<dbReference type="STRING" id="2518989.IMCC3088_709"/>
<dbReference type="PIRSF" id="PIRSF036492">
    <property type="entry name" value="ALDH"/>
    <property type="match status" value="1"/>
</dbReference>
<dbReference type="Pfam" id="PF00171">
    <property type="entry name" value="Aldedh"/>
    <property type="match status" value="1"/>
</dbReference>
<dbReference type="Proteomes" id="UP000005615">
    <property type="component" value="Unassembled WGS sequence"/>
</dbReference>
<protein>
    <recommendedName>
        <fullName evidence="4">Aldehyde dehydrogenase</fullName>
    </recommendedName>
</protein>
<evidence type="ECO:0000256" key="5">
    <source>
        <dbReference type="PIRSR" id="PIRSR036492-1"/>
    </source>
</evidence>
<evidence type="ECO:0000256" key="2">
    <source>
        <dbReference type="ARBA" id="ARBA00023002"/>
    </source>
</evidence>
<accession>F3L644</accession>